<dbReference type="InterPro" id="IPR001543">
    <property type="entry name" value="FliN-like_C"/>
</dbReference>
<dbReference type="InterPro" id="IPR013385">
    <property type="entry name" value="T3SS_SpaO/YscQ/SpaO"/>
</dbReference>
<proteinExistence type="inferred from homology"/>
<organism evidence="4 5">
    <name type="scientific">Paraburkholderia caledonica</name>
    <dbReference type="NCBI Taxonomy" id="134536"/>
    <lineage>
        <taxon>Bacteria</taxon>
        <taxon>Pseudomonadati</taxon>
        <taxon>Pseudomonadota</taxon>
        <taxon>Betaproteobacteria</taxon>
        <taxon>Burkholderiales</taxon>
        <taxon>Burkholderiaceae</taxon>
        <taxon>Paraburkholderia</taxon>
    </lineage>
</organism>
<evidence type="ECO:0000313" key="4">
    <source>
        <dbReference type="EMBL" id="MDP9650490.1"/>
    </source>
</evidence>
<dbReference type="RefSeq" id="WP_392395384.1">
    <property type="nucleotide sequence ID" value="NZ_JAURTK010000010.1"/>
</dbReference>
<feature type="domain" description="Flagellar motor switch protein FliN-like C-terminal" evidence="3">
    <location>
        <begin position="344"/>
        <end position="413"/>
    </location>
</feature>
<comment type="caution">
    <text evidence="4">The sequence shown here is derived from an EMBL/GenBank/DDBJ whole genome shotgun (WGS) entry which is preliminary data.</text>
</comment>
<evidence type="ECO:0000313" key="5">
    <source>
        <dbReference type="Proteomes" id="UP001229486"/>
    </source>
</evidence>
<dbReference type="AlphaFoldDB" id="A0AB73IKD5"/>
<dbReference type="EMBL" id="JAURTK010000010">
    <property type="protein sequence ID" value="MDP9650490.1"/>
    <property type="molecule type" value="Genomic_DNA"/>
</dbReference>
<dbReference type="Gene3D" id="2.30.330.10">
    <property type="entry name" value="SpoA-like"/>
    <property type="match status" value="1"/>
</dbReference>
<dbReference type="GO" id="GO:0071978">
    <property type="term" value="P:bacterial-type flagellum-dependent swarming motility"/>
    <property type="evidence" value="ECO:0007669"/>
    <property type="project" value="TreeGrafter"/>
</dbReference>
<dbReference type="SUPFAM" id="SSF101801">
    <property type="entry name" value="Surface presentation of antigens (SPOA)"/>
    <property type="match status" value="1"/>
</dbReference>
<feature type="compositionally biased region" description="Low complexity" evidence="2">
    <location>
        <begin position="330"/>
        <end position="339"/>
    </location>
</feature>
<dbReference type="Pfam" id="PF01052">
    <property type="entry name" value="FliMN_C"/>
    <property type="match status" value="1"/>
</dbReference>
<gene>
    <name evidence="4" type="ORF">J2793_005963</name>
</gene>
<dbReference type="GO" id="GO:0030254">
    <property type="term" value="P:protein secretion by the type III secretion system"/>
    <property type="evidence" value="ECO:0007669"/>
    <property type="project" value="InterPro"/>
</dbReference>
<evidence type="ECO:0000259" key="3">
    <source>
        <dbReference type="Pfam" id="PF01052"/>
    </source>
</evidence>
<dbReference type="Proteomes" id="UP001229486">
    <property type="component" value="Unassembled WGS sequence"/>
</dbReference>
<dbReference type="PANTHER" id="PTHR30034">
    <property type="entry name" value="FLAGELLAR MOTOR SWITCH PROTEIN FLIM"/>
    <property type="match status" value="1"/>
</dbReference>
<sequence length="421" mass="45074">MLETRPRSLAGLLPAIQPADACAARLLCDARNVDALRRLGRLDAVHVSHVDARDAASAEPLEDAGRIVLAHLSGQLALHVDLARYPSLQILATPAEADHSGTQQSLRNAIANAVLAPLVDSFNASGAGTWRVASVQRATKESATFESDNTARLRIALMREGVAYETLFDIALPTLRLIETRLASFGDQQQRRDLDAFATLCVPGRIALGARRVSIRALQKLRPGDVLLRTFSRATVLGLRGHGPLHLRAAWGTPGLRCMLATVALDGALLTLNDDPIMSEETLQVEGDELPRIDYGDPPLDDVPHEAAIATGTEAPTKSETEAEAEAQAEAEAAPFTQTSPLDIGELDLPVQFEIDTLALPLSQVAALRRGYVIELDTPVTDARIKLVAHGQTIGHGELVSVGEHLGIRITGMAYASDTDR</sequence>
<protein>
    <submittedName>
        <fullName evidence="4">Type III secretion protein Q</fullName>
    </submittedName>
</protein>
<dbReference type="GO" id="GO:0050918">
    <property type="term" value="P:positive chemotaxis"/>
    <property type="evidence" value="ECO:0007669"/>
    <property type="project" value="TreeGrafter"/>
</dbReference>
<reference evidence="4" key="1">
    <citation type="submission" date="2023-07" db="EMBL/GenBank/DDBJ databases">
        <title>Sorghum-associated microbial communities from plants grown in Nebraska, USA.</title>
        <authorList>
            <person name="Schachtman D."/>
        </authorList>
    </citation>
    <scope>NUCLEOTIDE SEQUENCE</scope>
    <source>
        <strain evidence="4">DS1061</strain>
    </source>
</reference>
<dbReference type="PANTHER" id="PTHR30034:SF6">
    <property type="entry name" value="YOP PROTEINS TRANSLOCATION PROTEIN Q"/>
    <property type="match status" value="1"/>
</dbReference>
<evidence type="ECO:0000256" key="1">
    <source>
        <dbReference type="ARBA" id="ARBA00009226"/>
    </source>
</evidence>
<dbReference type="InterPro" id="IPR036429">
    <property type="entry name" value="SpoA-like_sf"/>
</dbReference>
<dbReference type="NCBIfam" id="TIGR02551">
    <property type="entry name" value="SpaO_YscQ"/>
    <property type="match status" value="1"/>
</dbReference>
<accession>A0AB73IKD5</accession>
<evidence type="ECO:0000256" key="2">
    <source>
        <dbReference type="SAM" id="MobiDB-lite"/>
    </source>
</evidence>
<name>A0AB73IKD5_9BURK</name>
<feature type="region of interest" description="Disordered" evidence="2">
    <location>
        <begin position="311"/>
        <end position="341"/>
    </location>
</feature>
<comment type="similarity">
    <text evidence="1">Belongs to the FliN/MopA/SpaO family.</text>
</comment>